<reference evidence="1" key="1">
    <citation type="submission" date="2021-01" db="EMBL/GenBank/DDBJ databases">
        <authorList>
            <person name="Kaushik A."/>
        </authorList>
    </citation>
    <scope>NUCLEOTIDE SEQUENCE</scope>
    <source>
        <strain evidence="1">AG1-1A</strain>
    </source>
</reference>
<gene>
    <name evidence="1" type="ORF">RDB_LOCUS15871</name>
</gene>
<dbReference type="EMBL" id="CAJMWR010000298">
    <property type="protein sequence ID" value="CAE6365784.1"/>
    <property type="molecule type" value="Genomic_DNA"/>
</dbReference>
<dbReference type="AlphaFoldDB" id="A0A8H3A0B1"/>
<name>A0A8H3A0B1_9AGAM</name>
<proteinExistence type="predicted"/>
<accession>A0A8H3A0B1</accession>
<dbReference type="Proteomes" id="UP000663840">
    <property type="component" value="Unassembled WGS sequence"/>
</dbReference>
<feature type="non-terminal residue" evidence="1">
    <location>
        <position position="1"/>
    </location>
</feature>
<sequence length="34" mass="3908">LETNPIPLIRGWKVTISRRNMEDLPECVLILLSS</sequence>
<evidence type="ECO:0000313" key="2">
    <source>
        <dbReference type="Proteomes" id="UP000663840"/>
    </source>
</evidence>
<organism evidence="1 2">
    <name type="scientific">Rhizoctonia solani</name>
    <dbReference type="NCBI Taxonomy" id="456999"/>
    <lineage>
        <taxon>Eukaryota</taxon>
        <taxon>Fungi</taxon>
        <taxon>Dikarya</taxon>
        <taxon>Basidiomycota</taxon>
        <taxon>Agaricomycotina</taxon>
        <taxon>Agaricomycetes</taxon>
        <taxon>Cantharellales</taxon>
        <taxon>Ceratobasidiaceae</taxon>
        <taxon>Rhizoctonia</taxon>
    </lineage>
</organism>
<evidence type="ECO:0000313" key="1">
    <source>
        <dbReference type="EMBL" id="CAE6365784.1"/>
    </source>
</evidence>
<protein>
    <submittedName>
        <fullName evidence="1">Uncharacterized protein</fullName>
    </submittedName>
</protein>
<comment type="caution">
    <text evidence="1">The sequence shown here is derived from an EMBL/GenBank/DDBJ whole genome shotgun (WGS) entry which is preliminary data.</text>
</comment>